<name>A0A9P1D8W5_9DINO</name>
<keyword evidence="4" id="KW-1185">Reference proteome</keyword>
<evidence type="ECO:0000313" key="2">
    <source>
        <dbReference type="EMBL" id="CAI4005391.1"/>
    </source>
</evidence>
<dbReference type="EMBL" id="CAMXCT010003617">
    <property type="protein sequence ID" value="CAI4005391.1"/>
    <property type="molecule type" value="Genomic_DNA"/>
</dbReference>
<comment type="caution">
    <text evidence="2">The sequence shown here is derived from an EMBL/GenBank/DDBJ whole genome shotgun (WGS) entry which is preliminary data.</text>
</comment>
<feature type="region of interest" description="Disordered" evidence="1">
    <location>
        <begin position="1"/>
        <end position="28"/>
    </location>
</feature>
<evidence type="ECO:0000313" key="3">
    <source>
        <dbReference type="EMBL" id="CAL4792703.1"/>
    </source>
</evidence>
<reference evidence="3 4" key="2">
    <citation type="submission" date="2024-05" db="EMBL/GenBank/DDBJ databases">
        <authorList>
            <person name="Chen Y."/>
            <person name="Shah S."/>
            <person name="Dougan E. K."/>
            <person name="Thang M."/>
            <person name="Chan C."/>
        </authorList>
    </citation>
    <scope>NUCLEOTIDE SEQUENCE [LARGE SCALE GENOMIC DNA]</scope>
</reference>
<protein>
    <submittedName>
        <fullName evidence="3">Copia protein</fullName>
    </submittedName>
</protein>
<evidence type="ECO:0000256" key="1">
    <source>
        <dbReference type="SAM" id="MobiDB-lite"/>
    </source>
</evidence>
<organism evidence="2">
    <name type="scientific">Cladocopium goreaui</name>
    <dbReference type="NCBI Taxonomy" id="2562237"/>
    <lineage>
        <taxon>Eukaryota</taxon>
        <taxon>Sar</taxon>
        <taxon>Alveolata</taxon>
        <taxon>Dinophyceae</taxon>
        <taxon>Suessiales</taxon>
        <taxon>Symbiodiniaceae</taxon>
        <taxon>Cladocopium</taxon>
    </lineage>
</organism>
<feature type="non-terminal residue" evidence="2">
    <location>
        <position position="1"/>
    </location>
</feature>
<accession>A0A9P1D8W5</accession>
<feature type="region of interest" description="Disordered" evidence="1">
    <location>
        <begin position="397"/>
        <end position="417"/>
    </location>
</feature>
<dbReference type="EMBL" id="CAMXCT030003617">
    <property type="protein sequence ID" value="CAL4792703.1"/>
    <property type="molecule type" value="Genomic_DNA"/>
</dbReference>
<dbReference type="EMBL" id="CAMXCT020003617">
    <property type="protein sequence ID" value="CAL1158766.1"/>
    <property type="molecule type" value="Genomic_DNA"/>
</dbReference>
<reference evidence="2" key="1">
    <citation type="submission" date="2022-10" db="EMBL/GenBank/DDBJ databases">
        <authorList>
            <person name="Chen Y."/>
            <person name="Dougan E. K."/>
            <person name="Chan C."/>
            <person name="Rhodes N."/>
            <person name="Thang M."/>
        </authorList>
    </citation>
    <scope>NUCLEOTIDE SEQUENCE</scope>
</reference>
<evidence type="ECO:0000313" key="4">
    <source>
        <dbReference type="Proteomes" id="UP001152797"/>
    </source>
</evidence>
<dbReference type="Proteomes" id="UP001152797">
    <property type="component" value="Unassembled WGS sequence"/>
</dbReference>
<gene>
    <name evidence="2" type="ORF">C1SCF055_LOCUS31119</name>
</gene>
<proteinExistence type="predicted"/>
<sequence>MTDGEKVDSGQNYEAVGEQHPNSKDLNMDLATTTDERVLAEKHSFEGSMETEVPSTFVDKHGMKIQAPSHGSFANAPVNMTSDKNLVAPNLAKKLAKNAAMLGLMLLGPVLGLFGQIQDRPDFLEIACSANSSLSHEMASMGYNIKRANYLEGYDLSSSRGTKMLQHEIALHPPRFGWVSLPCTRLTSLVNLTPRSEAEWANFQKRQRQDLKRASEVADGCEPILRDGGDIAWEWPASASTGWKSFAISRLLKLFKKHNRVAYWCRFDGCTYGLKYQNLPVRKGWLILTTCKSLWLSLHHRCPGHQQHCECRGPVAQFSAYYPAKMVTAVVKAIVGHWQAPEEERNISIADDVNNYLLDIKDADVNNEEGNKPMRTSASFCLKFLICIPLQQRYETTDSSSSDEADELIPDGPATKKARNIGTESQYYVLEIPLEEAELDYLSEHPKRGPDQVTKTEFMALTVALVSPTIPALFVCFHHAIFGNSDWHS</sequence>
<dbReference type="AlphaFoldDB" id="A0A9P1D8W5"/>